<sequence length="299" mass="33245">MQPHGSISIMTRCCRAAVLAIAPWIMTIPAWAADPFRSGTQARPISDQTEAVFEAIFRDGHYRKGKDLLPAALQSDRREPLTLTLAAGIAYLDQDWETYRQFSEQTLRAAQNLGDRDPLRSNLYQAVGHFLLAAYEISDAGAGPFLGASAALLRVQQMFRFLDQAEAIDANDPELNLIRGYIEWGVANNIGFFDSEAAVQRLQNRAAPTYLSYRGTALAYRDSNQLPLALTAVDRALGAAPHNPELLYLKAQILRMSGNYENSRSYLDRALAQRDQLPSEVVREMLAASQEIDAIVERQ</sequence>
<dbReference type="Pfam" id="PF13432">
    <property type="entry name" value="TPR_16"/>
    <property type="match status" value="1"/>
</dbReference>
<dbReference type="EMBL" id="JAKKUT010000005">
    <property type="protein sequence ID" value="MDG2991866.1"/>
    <property type="molecule type" value="Genomic_DNA"/>
</dbReference>
<evidence type="ECO:0000256" key="1">
    <source>
        <dbReference type="SAM" id="SignalP"/>
    </source>
</evidence>
<organism evidence="2 3">
    <name type="scientific">Candidatus Synechococcus calcipolaris G9</name>
    <dbReference type="NCBI Taxonomy" id="1497997"/>
    <lineage>
        <taxon>Bacteria</taxon>
        <taxon>Bacillati</taxon>
        <taxon>Cyanobacteriota</taxon>
        <taxon>Cyanophyceae</taxon>
        <taxon>Synechococcales</taxon>
        <taxon>Synechococcaceae</taxon>
        <taxon>Synechococcus</taxon>
    </lineage>
</organism>
<feature type="signal peptide" evidence="1">
    <location>
        <begin position="1"/>
        <end position="32"/>
    </location>
</feature>
<reference evidence="2" key="1">
    <citation type="journal article" date="2022" name="Genome Biol. Evol.">
        <title>A New Gene Family Diagnostic for Intracellular Biomineralization of Amorphous Ca Carbonates by Cyanobacteria.</title>
        <authorList>
            <person name="Benzerara K."/>
            <person name="Duprat E."/>
            <person name="Bitard-Feildel T."/>
            <person name="Caumes G."/>
            <person name="Cassier-Chauvat C."/>
            <person name="Chauvat F."/>
            <person name="Dezi M."/>
            <person name="Diop S.I."/>
            <person name="Gaschignard G."/>
            <person name="Gorgen S."/>
            <person name="Gugger M."/>
            <person name="Lopez-Garcia P."/>
            <person name="Millet M."/>
            <person name="Skouri-Panet F."/>
            <person name="Moreira D."/>
            <person name="Callebaut I."/>
        </authorList>
    </citation>
    <scope>NUCLEOTIDE SEQUENCE</scope>
    <source>
        <strain evidence="2">G9</strain>
    </source>
</reference>
<dbReference type="NCBIfam" id="NF041522">
    <property type="entry name" value="TPR_sll0314"/>
    <property type="match status" value="1"/>
</dbReference>
<dbReference type="Proteomes" id="UP001154265">
    <property type="component" value="Unassembled WGS sequence"/>
</dbReference>
<dbReference type="InterPro" id="IPR019734">
    <property type="entry name" value="TPR_rpt"/>
</dbReference>
<reference evidence="2" key="2">
    <citation type="submission" date="2022-01" db="EMBL/GenBank/DDBJ databases">
        <authorList>
            <person name="Zivanovic Y."/>
            <person name="Moreira D."/>
            <person name="Lopez-Garcia P."/>
        </authorList>
    </citation>
    <scope>NUCLEOTIDE SEQUENCE</scope>
    <source>
        <strain evidence="2">G9</strain>
    </source>
</reference>
<keyword evidence="3" id="KW-1185">Reference proteome</keyword>
<feature type="chain" id="PRO_5045330825" description="Tetratricopeptide repeat protein" evidence="1">
    <location>
        <begin position="33"/>
        <end position="299"/>
    </location>
</feature>
<evidence type="ECO:0000313" key="2">
    <source>
        <dbReference type="EMBL" id="MDG2991866.1"/>
    </source>
</evidence>
<dbReference type="InterPro" id="IPR011990">
    <property type="entry name" value="TPR-like_helical_dom_sf"/>
</dbReference>
<dbReference type="SMART" id="SM00028">
    <property type="entry name" value="TPR"/>
    <property type="match status" value="2"/>
</dbReference>
<comment type="caution">
    <text evidence="2">The sequence shown here is derived from an EMBL/GenBank/DDBJ whole genome shotgun (WGS) entry which is preliminary data.</text>
</comment>
<protein>
    <recommendedName>
        <fullName evidence="4">Tetratricopeptide repeat protein</fullName>
    </recommendedName>
</protein>
<keyword evidence="1" id="KW-0732">Signal</keyword>
<name>A0ABT6F1Y3_9SYNE</name>
<proteinExistence type="predicted"/>
<gene>
    <name evidence="2" type="ORF">L3556_13135</name>
</gene>
<evidence type="ECO:0000313" key="3">
    <source>
        <dbReference type="Proteomes" id="UP001154265"/>
    </source>
</evidence>
<evidence type="ECO:0008006" key="4">
    <source>
        <dbReference type="Google" id="ProtNLM"/>
    </source>
</evidence>
<dbReference type="InterPro" id="IPR048173">
    <property type="entry name" value="Sll0314-like"/>
</dbReference>
<dbReference type="SUPFAM" id="SSF48452">
    <property type="entry name" value="TPR-like"/>
    <property type="match status" value="1"/>
</dbReference>
<dbReference type="RefSeq" id="WP_277867789.1">
    <property type="nucleotide sequence ID" value="NZ_JAKKUT010000005.1"/>
</dbReference>
<accession>A0ABT6F1Y3</accession>
<dbReference type="Gene3D" id="1.25.40.10">
    <property type="entry name" value="Tetratricopeptide repeat domain"/>
    <property type="match status" value="1"/>
</dbReference>